<dbReference type="CDD" id="cd04301">
    <property type="entry name" value="NAT_SF"/>
    <property type="match status" value="1"/>
</dbReference>
<dbReference type="Proteomes" id="UP001596113">
    <property type="component" value="Unassembled WGS sequence"/>
</dbReference>
<reference evidence="3" key="1">
    <citation type="journal article" date="2019" name="Int. J. Syst. Evol. Microbiol.">
        <title>The Global Catalogue of Microorganisms (GCM) 10K type strain sequencing project: providing services to taxonomists for standard genome sequencing and annotation.</title>
        <authorList>
            <consortium name="The Broad Institute Genomics Platform"/>
            <consortium name="The Broad Institute Genome Sequencing Center for Infectious Disease"/>
            <person name="Wu L."/>
            <person name="Ma J."/>
        </authorList>
    </citation>
    <scope>NUCLEOTIDE SEQUENCE [LARGE SCALE GENOMIC DNA]</scope>
    <source>
        <strain evidence="3">CGMCC 1.18575</strain>
    </source>
</reference>
<feature type="domain" description="N-acetyltransferase" evidence="1">
    <location>
        <begin position="1"/>
        <end position="122"/>
    </location>
</feature>
<evidence type="ECO:0000259" key="1">
    <source>
        <dbReference type="PROSITE" id="PS51186"/>
    </source>
</evidence>
<keyword evidence="3" id="KW-1185">Reference proteome</keyword>
<proteinExistence type="predicted"/>
<gene>
    <name evidence="2" type="ORF">ACFPOF_18860</name>
</gene>
<keyword evidence="2" id="KW-0808">Transferase</keyword>
<dbReference type="InterPro" id="IPR016181">
    <property type="entry name" value="Acyl_CoA_acyltransferase"/>
</dbReference>
<name>A0ABW0HWT2_9BACL</name>
<dbReference type="InterPro" id="IPR000182">
    <property type="entry name" value="GNAT_dom"/>
</dbReference>
<dbReference type="GO" id="GO:0016746">
    <property type="term" value="F:acyltransferase activity"/>
    <property type="evidence" value="ECO:0007669"/>
    <property type="project" value="UniProtKB-KW"/>
</dbReference>
<dbReference type="PROSITE" id="PS51186">
    <property type="entry name" value="GNAT"/>
    <property type="match status" value="1"/>
</dbReference>
<comment type="caution">
    <text evidence="2">The sequence shown here is derived from an EMBL/GenBank/DDBJ whole genome shotgun (WGS) entry which is preliminary data.</text>
</comment>
<keyword evidence="2" id="KW-0012">Acyltransferase</keyword>
<dbReference type="RefSeq" id="WP_378135426.1">
    <property type="nucleotide sequence ID" value="NZ_JBHSMI010000028.1"/>
</dbReference>
<accession>A0ABW0HWT2</accession>
<evidence type="ECO:0000313" key="3">
    <source>
        <dbReference type="Proteomes" id="UP001596113"/>
    </source>
</evidence>
<organism evidence="2 3">
    <name type="scientific">Cohnella soli</name>
    <dbReference type="NCBI Taxonomy" id="425005"/>
    <lineage>
        <taxon>Bacteria</taxon>
        <taxon>Bacillati</taxon>
        <taxon>Bacillota</taxon>
        <taxon>Bacilli</taxon>
        <taxon>Bacillales</taxon>
        <taxon>Paenibacillaceae</taxon>
        <taxon>Cohnella</taxon>
    </lineage>
</organism>
<sequence>MLAVEALRIARDESDHPNFKRYVAIERSNGGLQSRLVSTVWFWSWNRKIPWIGISVADDYQGMGLGKRMIGHAIIQADASGKGGILLTTHKSNFRGHALYAKYGFEAIGHDDRGETLMLLSY</sequence>
<dbReference type="SUPFAM" id="SSF55729">
    <property type="entry name" value="Acyl-CoA N-acyltransferases (Nat)"/>
    <property type="match status" value="1"/>
</dbReference>
<evidence type="ECO:0000313" key="2">
    <source>
        <dbReference type="EMBL" id="MFC5404805.1"/>
    </source>
</evidence>
<dbReference type="EMBL" id="JBHSMI010000028">
    <property type="protein sequence ID" value="MFC5404805.1"/>
    <property type="molecule type" value="Genomic_DNA"/>
</dbReference>
<dbReference type="EC" id="2.3.1.-" evidence="2"/>
<dbReference type="Pfam" id="PF00583">
    <property type="entry name" value="Acetyltransf_1"/>
    <property type="match status" value="1"/>
</dbReference>
<protein>
    <submittedName>
        <fullName evidence="2">GNAT family N-acetyltransferase</fullName>
        <ecNumber evidence="2">2.3.1.-</ecNumber>
    </submittedName>
</protein>
<dbReference type="Gene3D" id="3.40.630.30">
    <property type="match status" value="1"/>
</dbReference>